<sequence>MNLQGKNRLRELTAAVNLVQTPPGQFVTKWESPFSPSLPRPLSHRSKAVKTLSAEGSIAVLPRPAQRKAVRVRLRTDSYVTVWPAEEAGKSP</sequence>
<name>A0A084VWJ3_ANOSI</name>
<organism evidence="1">
    <name type="scientific">Anopheles sinensis</name>
    <name type="common">Mosquito</name>
    <dbReference type="NCBI Taxonomy" id="74873"/>
    <lineage>
        <taxon>Eukaryota</taxon>
        <taxon>Metazoa</taxon>
        <taxon>Ecdysozoa</taxon>
        <taxon>Arthropoda</taxon>
        <taxon>Hexapoda</taxon>
        <taxon>Insecta</taxon>
        <taxon>Pterygota</taxon>
        <taxon>Neoptera</taxon>
        <taxon>Endopterygota</taxon>
        <taxon>Diptera</taxon>
        <taxon>Nematocera</taxon>
        <taxon>Culicoidea</taxon>
        <taxon>Culicidae</taxon>
        <taxon>Anophelinae</taxon>
        <taxon>Anopheles</taxon>
    </lineage>
</organism>
<evidence type="ECO:0000313" key="2">
    <source>
        <dbReference type="EnsemblMetazoa" id="ASIC010029-PA"/>
    </source>
</evidence>
<dbReference type="AlphaFoldDB" id="A0A084VWJ3"/>
<dbReference type="Proteomes" id="UP000030765">
    <property type="component" value="Unassembled WGS sequence"/>
</dbReference>
<evidence type="ECO:0000313" key="3">
    <source>
        <dbReference type="Proteomes" id="UP000030765"/>
    </source>
</evidence>
<keyword evidence="3" id="KW-1185">Reference proteome</keyword>
<proteinExistence type="predicted"/>
<reference evidence="2" key="2">
    <citation type="submission" date="2020-05" db="UniProtKB">
        <authorList>
            <consortium name="EnsemblMetazoa"/>
        </authorList>
    </citation>
    <scope>IDENTIFICATION</scope>
</reference>
<reference evidence="1 3" key="1">
    <citation type="journal article" date="2014" name="BMC Genomics">
        <title>Genome sequence of Anopheles sinensis provides insight into genetics basis of mosquito competence for malaria parasites.</title>
        <authorList>
            <person name="Zhou D."/>
            <person name="Zhang D."/>
            <person name="Ding G."/>
            <person name="Shi L."/>
            <person name="Hou Q."/>
            <person name="Ye Y."/>
            <person name="Xu Y."/>
            <person name="Zhou H."/>
            <person name="Xiong C."/>
            <person name="Li S."/>
            <person name="Yu J."/>
            <person name="Hong S."/>
            <person name="Yu X."/>
            <person name="Zou P."/>
            <person name="Chen C."/>
            <person name="Chang X."/>
            <person name="Wang W."/>
            <person name="Lv Y."/>
            <person name="Sun Y."/>
            <person name="Ma L."/>
            <person name="Shen B."/>
            <person name="Zhu C."/>
        </authorList>
    </citation>
    <scope>NUCLEOTIDE SEQUENCE [LARGE SCALE GENOMIC DNA]</scope>
</reference>
<dbReference type="EnsemblMetazoa" id="ASIC010029-RA">
    <property type="protein sequence ID" value="ASIC010029-PA"/>
    <property type="gene ID" value="ASIC010029"/>
</dbReference>
<dbReference type="EMBL" id="ATLV01017617">
    <property type="status" value="NOT_ANNOTATED_CDS"/>
    <property type="molecule type" value="Genomic_DNA"/>
</dbReference>
<dbReference type="EMBL" id="KE525177">
    <property type="protein sequence ID" value="KFB42337.1"/>
    <property type="molecule type" value="Genomic_DNA"/>
</dbReference>
<evidence type="ECO:0000313" key="1">
    <source>
        <dbReference type="EMBL" id="KFB42337.1"/>
    </source>
</evidence>
<gene>
    <name evidence="1" type="ORF">ZHAS_00010029</name>
</gene>
<accession>A0A084VWJ3</accession>
<protein>
    <submittedName>
        <fullName evidence="1 2">Uncharacterized protein</fullName>
    </submittedName>
</protein>
<dbReference type="VEuPathDB" id="VectorBase:ASIC010029"/>